<comment type="catalytic activity">
    <reaction evidence="16">
        <text>lipoxin A4 + NAD(+) = 15-oxo-(5S,6R)-dihydroxy-(7E,9E,11Z,13E)-eicosatetraenoate + NADH + H(+)</text>
        <dbReference type="Rhea" id="RHEA:41572"/>
        <dbReference type="ChEBI" id="CHEBI:15378"/>
        <dbReference type="ChEBI" id="CHEBI:57540"/>
        <dbReference type="ChEBI" id="CHEBI:57945"/>
        <dbReference type="ChEBI" id="CHEBI:67026"/>
        <dbReference type="ChEBI" id="CHEBI:78311"/>
    </reaction>
    <physiologicalReaction direction="left-to-right" evidence="16">
        <dbReference type="Rhea" id="RHEA:41573"/>
    </physiologicalReaction>
</comment>
<evidence type="ECO:0000256" key="15">
    <source>
        <dbReference type="ARBA" id="ARBA00048393"/>
    </source>
</evidence>
<evidence type="ECO:0000256" key="5">
    <source>
        <dbReference type="ARBA" id="ARBA00040276"/>
    </source>
</evidence>
<comment type="caution">
    <text evidence="23">The sequence shown here is derived from an EMBL/GenBank/DDBJ whole genome shotgun (WGS) entry which is preliminary data.</text>
</comment>
<dbReference type="InterPro" id="IPR036291">
    <property type="entry name" value="NAD(P)-bd_dom_sf"/>
</dbReference>
<organism evidence="23 24">
    <name type="scientific">Parnassius mnemosyne</name>
    <name type="common">clouded apollo</name>
    <dbReference type="NCBI Taxonomy" id="213953"/>
    <lineage>
        <taxon>Eukaryota</taxon>
        <taxon>Metazoa</taxon>
        <taxon>Ecdysozoa</taxon>
        <taxon>Arthropoda</taxon>
        <taxon>Hexapoda</taxon>
        <taxon>Insecta</taxon>
        <taxon>Pterygota</taxon>
        <taxon>Neoptera</taxon>
        <taxon>Endopterygota</taxon>
        <taxon>Lepidoptera</taxon>
        <taxon>Glossata</taxon>
        <taxon>Ditrysia</taxon>
        <taxon>Papilionoidea</taxon>
        <taxon>Papilionidae</taxon>
        <taxon>Parnassiinae</taxon>
        <taxon>Parnassini</taxon>
        <taxon>Parnassius</taxon>
        <taxon>Driopa</taxon>
    </lineage>
</organism>
<evidence type="ECO:0000256" key="14">
    <source>
        <dbReference type="ARBA" id="ARBA00048170"/>
    </source>
</evidence>
<dbReference type="InterPro" id="IPR002347">
    <property type="entry name" value="SDR_fam"/>
</dbReference>
<comment type="catalytic activity">
    <reaction evidence="10">
        <text>resolvin D1 + NAD(+) = 8-oxoresolvin D1 + NADH + H(+)</text>
        <dbReference type="Rhea" id="RHEA:50124"/>
        <dbReference type="ChEBI" id="CHEBI:15378"/>
        <dbReference type="ChEBI" id="CHEBI:57540"/>
        <dbReference type="ChEBI" id="CHEBI:57945"/>
        <dbReference type="ChEBI" id="CHEBI:132079"/>
        <dbReference type="ChEBI" id="CHEBI:132080"/>
    </reaction>
    <physiologicalReaction direction="left-to-right" evidence="10">
        <dbReference type="Rhea" id="RHEA:50125"/>
    </physiologicalReaction>
</comment>
<dbReference type="Pfam" id="PF00106">
    <property type="entry name" value="adh_short"/>
    <property type="match status" value="1"/>
</dbReference>
<dbReference type="AlphaFoldDB" id="A0AAV1KVP5"/>
<evidence type="ECO:0000256" key="20">
    <source>
        <dbReference type="ARBA" id="ARBA00049151"/>
    </source>
</evidence>
<evidence type="ECO:0000256" key="8">
    <source>
        <dbReference type="ARBA" id="ARBA00045705"/>
    </source>
</evidence>
<dbReference type="EC" id="1.1.1.141" evidence="3"/>
<evidence type="ECO:0000256" key="16">
    <source>
        <dbReference type="ARBA" id="ARBA00048535"/>
    </source>
</evidence>
<accession>A0AAV1KVP5</accession>
<comment type="catalytic activity">
    <reaction evidence="13">
        <text>(11R)-hydroxy-(5Z,8Z,12E,14Z)-eicosatetraenoate + NAD(+) = 11-oxo-(5Z,8Z,12E,14Z)-eicosatetraenoate + NADH + H(+)</text>
        <dbReference type="Rhea" id="RHEA:48640"/>
        <dbReference type="ChEBI" id="CHEBI:15378"/>
        <dbReference type="ChEBI" id="CHEBI:57540"/>
        <dbReference type="ChEBI" id="CHEBI:57945"/>
        <dbReference type="ChEBI" id="CHEBI:78836"/>
        <dbReference type="ChEBI" id="CHEBI:90697"/>
    </reaction>
    <physiologicalReaction direction="left-to-right" evidence="13">
        <dbReference type="Rhea" id="RHEA:48641"/>
    </physiologicalReaction>
</comment>
<dbReference type="Proteomes" id="UP001314205">
    <property type="component" value="Unassembled WGS sequence"/>
</dbReference>
<comment type="similarity">
    <text evidence="1 22">Belongs to the short-chain dehydrogenases/reductases (SDR) family.</text>
</comment>
<dbReference type="PRINTS" id="PR00080">
    <property type="entry name" value="SDRFAMILY"/>
</dbReference>
<dbReference type="InterPro" id="IPR020904">
    <property type="entry name" value="Sc_DH/Rdtase_CS"/>
</dbReference>
<dbReference type="PANTHER" id="PTHR44229">
    <property type="entry name" value="15-HYDROXYPROSTAGLANDIN DEHYDROGENASE [NAD(+)]"/>
    <property type="match status" value="1"/>
</dbReference>
<dbReference type="SUPFAM" id="SSF51735">
    <property type="entry name" value="NAD(P)-binding Rossmann-fold domains"/>
    <property type="match status" value="1"/>
</dbReference>
<keyword evidence="24" id="KW-1185">Reference proteome</keyword>
<dbReference type="EC" id="1.1.1.232" evidence="4"/>
<evidence type="ECO:0000256" key="1">
    <source>
        <dbReference type="ARBA" id="ARBA00006484"/>
    </source>
</evidence>
<comment type="catalytic activity">
    <reaction evidence="20">
        <text>(15S)-hydroxy-(5Z,8Z,11Z,13E)-eicosatetraenoate + NAD(+) = 15-oxo-(5Z,8Z,11Z,13E)-eicosatetraenoate + NADH + H(+)</text>
        <dbReference type="Rhea" id="RHEA:23260"/>
        <dbReference type="ChEBI" id="CHEBI:15378"/>
        <dbReference type="ChEBI" id="CHEBI:57409"/>
        <dbReference type="ChEBI" id="CHEBI:57410"/>
        <dbReference type="ChEBI" id="CHEBI:57540"/>
        <dbReference type="ChEBI" id="CHEBI:57945"/>
        <dbReference type="EC" id="1.1.1.232"/>
    </reaction>
    <physiologicalReaction direction="left-to-right" evidence="20">
        <dbReference type="Rhea" id="RHEA:23261"/>
    </physiologicalReaction>
</comment>
<dbReference type="PRINTS" id="PR00081">
    <property type="entry name" value="GDHRDH"/>
</dbReference>
<evidence type="ECO:0000256" key="13">
    <source>
        <dbReference type="ARBA" id="ARBA00048144"/>
    </source>
</evidence>
<comment type="catalytic activity">
    <reaction evidence="15">
        <text>resolvin D2 + NAD(+) = 7-oxoresolvin D2 + NADH + H(+)</text>
        <dbReference type="Rhea" id="RHEA:53584"/>
        <dbReference type="ChEBI" id="CHEBI:15378"/>
        <dbReference type="ChEBI" id="CHEBI:57540"/>
        <dbReference type="ChEBI" id="CHEBI:57945"/>
        <dbReference type="ChEBI" id="CHEBI:133367"/>
        <dbReference type="ChEBI" id="CHEBI:137497"/>
    </reaction>
    <physiologicalReaction direction="left-to-right" evidence="15">
        <dbReference type="Rhea" id="RHEA:53585"/>
    </physiologicalReaction>
</comment>
<comment type="function">
    <text evidence="8">Catalyzes the NAD-dependent dehydrogenation (oxidation) of a broad array of hydroxylated polyunsaturated fatty acids (mainly eicosanoids and docosanoids, including prostaglandins, lipoxins and resolvins), yielding their corresponding keto (oxo) metabolites. Decreases the levels of the pro-proliferative prostaglandins such as prostaglandin E2 (whose activity is increased in cancer because of an increase in the expression of cyclooxygenase 2) and generates oxo-fatty acid products that can profoundly influence cell function by abrogating pro-inflammatory cytokine expression. Converts resolvins E1, D1 and D2 to their oxo products, which represents a mode of resolvin inactivation. Resolvin E1 plays important roles during the resolution phase of acute inflammation, while resolvins D1 and D2 have a unique role in obesity-induced adipose inflammation.</text>
</comment>
<dbReference type="Gene3D" id="3.40.50.720">
    <property type="entry name" value="NAD(P)-binding Rossmann-like Domain"/>
    <property type="match status" value="1"/>
</dbReference>
<dbReference type="EMBL" id="CAVLGL010000081">
    <property type="protein sequence ID" value="CAK1586773.1"/>
    <property type="molecule type" value="Genomic_DNA"/>
</dbReference>
<evidence type="ECO:0000256" key="11">
    <source>
        <dbReference type="ARBA" id="ARBA00048008"/>
    </source>
</evidence>
<comment type="catalytic activity">
    <reaction evidence="18">
        <text>prostaglandin E2 + NAD(+) = 15-oxoprostaglandin E2 + NADH + H(+)</text>
        <dbReference type="Rhea" id="RHEA:11876"/>
        <dbReference type="ChEBI" id="CHEBI:15378"/>
        <dbReference type="ChEBI" id="CHEBI:57400"/>
        <dbReference type="ChEBI" id="CHEBI:57540"/>
        <dbReference type="ChEBI" id="CHEBI:57945"/>
        <dbReference type="ChEBI" id="CHEBI:606564"/>
        <dbReference type="EC" id="1.1.1.141"/>
    </reaction>
    <physiologicalReaction direction="left-to-right" evidence="18">
        <dbReference type="Rhea" id="RHEA:11877"/>
    </physiologicalReaction>
</comment>
<dbReference type="GO" id="GO:0005737">
    <property type="term" value="C:cytoplasm"/>
    <property type="evidence" value="ECO:0007669"/>
    <property type="project" value="TreeGrafter"/>
</dbReference>
<dbReference type="GO" id="GO:0047034">
    <property type="term" value="F:15-hydroxyicosatetraenoate dehydrogenase activity"/>
    <property type="evidence" value="ECO:0007669"/>
    <property type="project" value="UniProtKB-EC"/>
</dbReference>
<comment type="catalytic activity">
    <reaction evidence="12">
        <text>15-oxo-(5S,6R)-dihydroxy-(7E,9E,11Z)-eicosatrienoate + NADH + H(+) = (5S,6R,15S)-trihydroxy-(7E,9E,11Z)-eicosatrienoate + NAD(+)</text>
        <dbReference type="Rhea" id="RHEA:41596"/>
        <dbReference type="ChEBI" id="CHEBI:15378"/>
        <dbReference type="ChEBI" id="CHEBI:57540"/>
        <dbReference type="ChEBI" id="CHEBI:57945"/>
        <dbReference type="ChEBI" id="CHEBI:78325"/>
        <dbReference type="ChEBI" id="CHEBI:78329"/>
    </reaction>
    <physiologicalReaction direction="left-to-right" evidence="12">
        <dbReference type="Rhea" id="RHEA:41597"/>
    </physiologicalReaction>
</comment>
<evidence type="ECO:0000256" key="17">
    <source>
        <dbReference type="ARBA" id="ARBA00048611"/>
    </source>
</evidence>
<evidence type="ECO:0000256" key="6">
    <source>
        <dbReference type="ARBA" id="ARBA00041812"/>
    </source>
</evidence>
<evidence type="ECO:0000256" key="22">
    <source>
        <dbReference type="RuleBase" id="RU000363"/>
    </source>
</evidence>
<reference evidence="23 24" key="1">
    <citation type="submission" date="2023-11" db="EMBL/GenBank/DDBJ databases">
        <authorList>
            <person name="Hedman E."/>
            <person name="Englund M."/>
            <person name="Stromberg M."/>
            <person name="Nyberg Akerstrom W."/>
            <person name="Nylinder S."/>
            <person name="Jareborg N."/>
            <person name="Kallberg Y."/>
            <person name="Kronander E."/>
        </authorList>
    </citation>
    <scope>NUCLEOTIDE SEQUENCE [LARGE SCALE GENOMIC DNA]</scope>
</reference>
<evidence type="ECO:0000256" key="19">
    <source>
        <dbReference type="ARBA" id="ARBA00048921"/>
    </source>
</evidence>
<dbReference type="PROSITE" id="PS00061">
    <property type="entry name" value="ADH_SHORT"/>
    <property type="match status" value="1"/>
</dbReference>
<evidence type="ECO:0000256" key="18">
    <source>
        <dbReference type="ARBA" id="ARBA00048739"/>
    </source>
</evidence>
<evidence type="ECO:0000256" key="9">
    <source>
        <dbReference type="ARBA" id="ARBA00047325"/>
    </source>
</evidence>
<comment type="catalytic activity">
    <reaction evidence="14">
        <text>resolvin D1 + NAD(+) = 17-oxoresolvin D1 + NADH + H(+)</text>
        <dbReference type="Rhea" id="RHEA:50128"/>
        <dbReference type="ChEBI" id="CHEBI:15378"/>
        <dbReference type="ChEBI" id="CHEBI:57540"/>
        <dbReference type="ChEBI" id="CHEBI:57945"/>
        <dbReference type="ChEBI" id="CHEBI:132079"/>
        <dbReference type="ChEBI" id="CHEBI:132081"/>
    </reaction>
    <physiologicalReaction direction="left-to-right" evidence="14">
        <dbReference type="Rhea" id="RHEA:50129"/>
    </physiologicalReaction>
</comment>
<comment type="catalytic activity">
    <reaction evidence="9">
        <text>prostaglandin E1 + NAD(+) = 15-oxoprostaglandin E1 + NADH + H(+)</text>
        <dbReference type="Rhea" id="RHEA:16477"/>
        <dbReference type="ChEBI" id="CHEBI:15378"/>
        <dbReference type="ChEBI" id="CHEBI:57397"/>
        <dbReference type="ChEBI" id="CHEBI:57401"/>
        <dbReference type="ChEBI" id="CHEBI:57540"/>
        <dbReference type="ChEBI" id="CHEBI:57945"/>
    </reaction>
    <physiologicalReaction direction="left-to-right" evidence="9">
        <dbReference type="Rhea" id="RHEA:16478"/>
    </physiologicalReaction>
</comment>
<evidence type="ECO:0000313" key="24">
    <source>
        <dbReference type="Proteomes" id="UP001314205"/>
    </source>
</evidence>
<comment type="catalytic activity">
    <reaction evidence="17">
        <text>prostaglandin A1 + NAD(+) = 15-oxo-prostaglandin A1 + NADH + H(+)</text>
        <dbReference type="Rhea" id="RHEA:41263"/>
        <dbReference type="ChEBI" id="CHEBI:15378"/>
        <dbReference type="ChEBI" id="CHEBI:57398"/>
        <dbReference type="ChEBI" id="CHEBI:57540"/>
        <dbReference type="ChEBI" id="CHEBI:57945"/>
        <dbReference type="ChEBI" id="CHEBI:85072"/>
    </reaction>
    <physiologicalReaction direction="left-to-right" evidence="17">
        <dbReference type="Rhea" id="RHEA:41264"/>
    </physiologicalReaction>
</comment>
<name>A0AAV1KVP5_9NEOP</name>
<gene>
    <name evidence="23" type="ORF">PARMNEM_LOCUS7678</name>
</gene>
<comment type="catalytic activity">
    <reaction evidence="19">
        <text>resolvin D2 + NAD(+) = 16-oxoresolvin D2 + NADH + H(+)</text>
        <dbReference type="Rhea" id="RHEA:53588"/>
        <dbReference type="ChEBI" id="CHEBI:15378"/>
        <dbReference type="ChEBI" id="CHEBI:57540"/>
        <dbReference type="ChEBI" id="CHEBI:57945"/>
        <dbReference type="ChEBI" id="CHEBI:133367"/>
        <dbReference type="ChEBI" id="CHEBI:137498"/>
    </reaction>
    <physiologicalReaction direction="left-to-right" evidence="19">
        <dbReference type="Rhea" id="RHEA:53589"/>
    </physiologicalReaction>
</comment>
<evidence type="ECO:0000256" key="7">
    <source>
        <dbReference type="ARBA" id="ARBA00042026"/>
    </source>
</evidence>
<proteinExistence type="inferred from homology"/>
<evidence type="ECO:0000313" key="23">
    <source>
        <dbReference type="EMBL" id="CAK1586773.1"/>
    </source>
</evidence>
<comment type="catalytic activity">
    <reaction evidence="21">
        <text>resolvin E1 + NAD(+) = 18-oxo-resolvin E1 + NADH + H(+)</text>
        <dbReference type="Rhea" id="RHEA:49244"/>
        <dbReference type="ChEBI" id="CHEBI:15378"/>
        <dbReference type="ChEBI" id="CHEBI:57540"/>
        <dbReference type="ChEBI" id="CHEBI:57945"/>
        <dbReference type="ChEBI" id="CHEBI:91000"/>
        <dbReference type="ChEBI" id="CHEBI:91001"/>
    </reaction>
    <physiologicalReaction direction="left-to-right" evidence="21">
        <dbReference type="Rhea" id="RHEA:49245"/>
    </physiologicalReaction>
</comment>
<sequence length="272" mass="29361">MAKWDVNGKTFLITGAATGLGAGYAEEFLKEGAKQIAILDIAEDKGKSLVKELNNTYPGRVIFIKCDVSDEQSIAMAFDQVLAKFGKLDVVLNNAGIMNDSPQLWRKMCDVNWQGLVSFTSRAIKHMRKDEGGAGGTIINVASTAALMKTDVLPIYCGTKMAVLHFTQCIASGNFYEETGVRCMTICPGPTDTALMVGLTERGSDNKKGEKLENLINTLSCQKKESAVAAVIKMFKEGTNGSTWLSVNDLPGKDITSSVDEAFTILINASMH</sequence>
<protein>
    <recommendedName>
        <fullName evidence="5">15-hydroxyprostaglandin dehydrogenase [NAD(+)]</fullName>
        <ecNumber evidence="3">1.1.1.141</ecNumber>
        <ecNumber evidence="4">1.1.1.232</ecNumber>
    </recommendedName>
    <alternativeName>
        <fullName evidence="7">Eicosanoid/docosanoid dehydrogenase [NAD(+)]</fullName>
    </alternativeName>
    <alternativeName>
        <fullName evidence="6">Prostaglandin dehydrogenase 1</fullName>
    </alternativeName>
</protein>
<keyword evidence="2" id="KW-0560">Oxidoreductase</keyword>
<comment type="catalytic activity">
    <reaction evidence="11">
        <text>14-hydroxy-(4Z,7Z,10Z,12E,16Z,19Z)-docosahexaenoate + NAD(+) = 14-oxo-(4Z,7Z,10Z,12E,16Z,19Z)-docosahexaenoate + NADH + H(+)</text>
        <dbReference type="Rhea" id="RHEA:48952"/>
        <dbReference type="ChEBI" id="CHEBI:15378"/>
        <dbReference type="ChEBI" id="CHEBI:57540"/>
        <dbReference type="ChEBI" id="CHEBI:57945"/>
        <dbReference type="ChEBI" id="CHEBI:90866"/>
        <dbReference type="ChEBI" id="CHEBI:90867"/>
    </reaction>
    <physiologicalReaction direction="left-to-right" evidence="11">
        <dbReference type="Rhea" id="RHEA:48953"/>
    </physiologicalReaction>
</comment>
<dbReference type="GO" id="GO:0016404">
    <property type="term" value="F:15-hydroxyprostaglandin dehydrogenase (NAD+) activity"/>
    <property type="evidence" value="ECO:0007669"/>
    <property type="project" value="UniProtKB-EC"/>
</dbReference>
<dbReference type="PANTHER" id="PTHR44229:SF4">
    <property type="entry name" value="15-HYDROXYPROSTAGLANDIN DEHYDROGENASE [NAD(+)]"/>
    <property type="match status" value="1"/>
</dbReference>
<evidence type="ECO:0000256" key="3">
    <source>
        <dbReference type="ARBA" id="ARBA00038968"/>
    </source>
</evidence>
<evidence type="ECO:0000256" key="2">
    <source>
        <dbReference type="ARBA" id="ARBA00023002"/>
    </source>
</evidence>
<evidence type="ECO:0000256" key="12">
    <source>
        <dbReference type="ARBA" id="ARBA00048140"/>
    </source>
</evidence>
<evidence type="ECO:0000256" key="4">
    <source>
        <dbReference type="ARBA" id="ARBA00039060"/>
    </source>
</evidence>
<evidence type="ECO:0000256" key="21">
    <source>
        <dbReference type="ARBA" id="ARBA00049188"/>
    </source>
</evidence>
<evidence type="ECO:0000256" key="10">
    <source>
        <dbReference type="ARBA" id="ARBA00047672"/>
    </source>
</evidence>